<accession>A0A5B0QQ94</accession>
<name>A0A5B0QQ94_PUCGR</name>
<dbReference type="EMBL" id="VSWC01000014">
    <property type="protein sequence ID" value="KAA1115412.1"/>
    <property type="molecule type" value="Genomic_DNA"/>
</dbReference>
<feature type="region of interest" description="Disordered" evidence="1">
    <location>
        <begin position="293"/>
        <end position="386"/>
    </location>
</feature>
<evidence type="ECO:0000313" key="3">
    <source>
        <dbReference type="EMBL" id="KAA1115412.1"/>
    </source>
</evidence>
<protein>
    <recommendedName>
        <fullName evidence="2">DUF7918 domain-containing protein</fullName>
    </recommendedName>
</protein>
<keyword evidence="4" id="KW-1185">Reference proteome</keyword>
<reference evidence="3 4" key="1">
    <citation type="submission" date="2019-05" db="EMBL/GenBank/DDBJ databases">
        <title>Emergence of the Ug99 lineage of the wheat stem rust pathogen through somatic hybridization.</title>
        <authorList>
            <person name="Li F."/>
            <person name="Upadhyaya N.M."/>
            <person name="Sperschneider J."/>
            <person name="Matny O."/>
            <person name="Nguyen-Phuc H."/>
            <person name="Mago R."/>
            <person name="Raley C."/>
            <person name="Miller M.E."/>
            <person name="Silverstein K.A.T."/>
            <person name="Henningsen E."/>
            <person name="Hirsch C.D."/>
            <person name="Visser B."/>
            <person name="Pretorius Z.A."/>
            <person name="Steffenson B.J."/>
            <person name="Schwessinger B."/>
            <person name="Dodds P.N."/>
            <person name="Figueroa M."/>
        </authorList>
    </citation>
    <scope>NUCLEOTIDE SEQUENCE [LARGE SCALE GENOMIC DNA]</scope>
    <source>
        <strain evidence="3">21-0</strain>
    </source>
</reference>
<feature type="compositionally biased region" description="Polar residues" evidence="1">
    <location>
        <begin position="347"/>
        <end position="370"/>
    </location>
</feature>
<dbReference type="Pfam" id="PF25534">
    <property type="entry name" value="DUF7918"/>
    <property type="match status" value="1"/>
</dbReference>
<evidence type="ECO:0000256" key="1">
    <source>
        <dbReference type="SAM" id="MobiDB-lite"/>
    </source>
</evidence>
<proteinExistence type="predicted"/>
<gene>
    <name evidence="3" type="ORF">PGT21_036199</name>
</gene>
<feature type="compositionally biased region" description="Acidic residues" evidence="1">
    <location>
        <begin position="316"/>
        <end position="327"/>
    </location>
</feature>
<dbReference type="AlphaFoldDB" id="A0A5B0QQ94"/>
<dbReference type="Proteomes" id="UP000324748">
    <property type="component" value="Unassembled WGS sequence"/>
</dbReference>
<organism evidence="3 4">
    <name type="scientific">Puccinia graminis f. sp. tritici</name>
    <dbReference type="NCBI Taxonomy" id="56615"/>
    <lineage>
        <taxon>Eukaryota</taxon>
        <taxon>Fungi</taxon>
        <taxon>Dikarya</taxon>
        <taxon>Basidiomycota</taxon>
        <taxon>Pucciniomycotina</taxon>
        <taxon>Pucciniomycetes</taxon>
        <taxon>Pucciniales</taxon>
        <taxon>Pucciniaceae</taxon>
        <taxon>Puccinia</taxon>
    </lineage>
</organism>
<dbReference type="PANTHER" id="PTHR36223:SF5">
    <property type="entry name" value="BETA-LACTAMASE-TYPE TRANSPEPTIDASE FOLD DOMAIN CONTAINING PROTEIN"/>
    <property type="match status" value="1"/>
</dbReference>
<feature type="compositionally biased region" description="Basic and acidic residues" evidence="1">
    <location>
        <begin position="295"/>
        <end position="315"/>
    </location>
</feature>
<dbReference type="InterPro" id="IPR057678">
    <property type="entry name" value="DUF7918"/>
</dbReference>
<feature type="domain" description="DUF7918" evidence="2">
    <location>
        <begin position="124"/>
        <end position="264"/>
    </location>
</feature>
<comment type="caution">
    <text evidence="3">The sequence shown here is derived from an EMBL/GenBank/DDBJ whole genome shotgun (WGS) entry which is preliminary data.</text>
</comment>
<sequence>MPINSASGSTCTINLLQPNAIPNKLPCREYRYRSTRDPTTGAIQEIVTIESQHASPFEILLDIKPNIYLLNHPTMTTTSSYPTNQSLKLNDCLYWIYLDGIEIGWTYTQGPGPHWIDLSTLVSADFSTCRALQFAPVNLVDPDGQDPDPDRSICEDNQVLNSLGIIRVDIFRCNLLLKRFRLADHQDRVDLNLCKTTNQMGFSERSKKALLATTAGLTPDSTQSAFPPPQSTWEVDEEDPHPFLQFIFNYKPRAILEAEGIIPRAGGPAGSSPQSRNIRYVDVDDEISVVKRKTTAKEEKRPNLRENPIEIKSDSESESESESEDQEQDHKKRHDHQKNKRIKRANKQVTPAETDSKPTSKLQTVNQKTGHPQKPNFLDLTGSDTE</sequence>
<evidence type="ECO:0000313" key="4">
    <source>
        <dbReference type="Proteomes" id="UP000324748"/>
    </source>
</evidence>
<dbReference type="OrthoDB" id="3237202at2759"/>
<dbReference type="PANTHER" id="PTHR36223">
    <property type="entry name" value="BETA-LACTAMASE-TYPE TRANSPEPTIDASE FOLD DOMAIN CONTAINING PROTEIN"/>
    <property type="match status" value="1"/>
</dbReference>
<evidence type="ECO:0000259" key="2">
    <source>
        <dbReference type="Pfam" id="PF25534"/>
    </source>
</evidence>
<feature type="compositionally biased region" description="Basic residues" evidence="1">
    <location>
        <begin position="331"/>
        <end position="346"/>
    </location>
</feature>